<dbReference type="SMART" id="SM00066">
    <property type="entry name" value="GAL4"/>
    <property type="match status" value="1"/>
</dbReference>
<protein>
    <submittedName>
        <fullName evidence="3">LAMI_0F03026g1_1</fullName>
    </submittedName>
</protein>
<dbReference type="GO" id="GO:0000981">
    <property type="term" value="F:DNA-binding transcription factor activity, RNA polymerase II-specific"/>
    <property type="evidence" value="ECO:0007669"/>
    <property type="project" value="InterPro"/>
</dbReference>
<dbReference type="InterPro" id="IPR036864">
    <property type="entry name" value="Zn2-C6_fun-type_DNA-bd_sf"/>
</dbReference>
<feature type="domain" description="Zn(2)-C6 fungal-type" evidence="2">
    <location>
        <begin position="13"/>
        <end position="46"/>
    </location>
</feature>
<dbReference type="EMBL" id="LT598467">
    <property type="protein sequence ID" value="SCU95605.1"/>
    <property type="molecule type" value="Genomic_DNA"/>
</dbReference>
<keyword evidence="4" id="KW-1185">Reference proteome</keyword>
<gene>
    <name evidence="3" type="ORF">LAMI_0F03026G</name>
</gene>
<keyword evidence="1" id="KW-1133">Transmembrane helix</keyword>
<proteinExistence type="predicted"/>
<dbReference type="Gene3D" id="4.10.240.10">
    <property type="entry name" value="Zn(2)-C6 fungal-type DNA-binding domain"/>
    <property type="match status" value="1"/>
</dbReference>
<dbReference type="PROSITE" id="PS50048">
    <property type="entry name" value="ZN2_CY6_FUNGAL_2"/>
    <property type="match status" value="1"/>
</dbReference>
<feature type="transmembrane region" description="Helical" evidence="1">
    <location>
        <begin position="259"/>
        <end position="281"/>
    </location>
</feature>
<sequence length="566" mass="66007">MNEAEGSKKPLRSCVRCRRNKTKCDSYVTRPGPCTSCLKRGVECILDYVAPPQRSKEIKDLYDSVAEVKEGLGHLLSSYESLLEGCGNRNLEAVSKVLHVKVMKFGNGELIMIKLDDEFLMINNVKVSVIKANSAFLEFQTVIRELLRIYELSDAEFLGFKLEDMDDDFSEEYDVVNLFRTDRLLMLLLVVNFYFDVPGLRYLDIYEAVLEDFCQLSLGEEEVGDVFSRRRLTKYICGSRREMSNEFSSEMFTKRMTLYLFYHIVLYGPVLFLDSFIFRYIKTLESVRKKIDLDRNWEIRWVNFYVKIFDLLQSGYMKHPFVDDSCELYRLMKFDIDYLDRGVNANAEGIREIMNASYSLLIDDNREENQWRKSFVSMFLSQLVSLNVLICCNMDSCGEEMRRALRDSVRFNGFSFKIVERTPKVLFDYDIGSYYGVQWKRDILEEFAVMGLAEHEAGCHEIDVQLLSLEDFVLKHLVSDYDNELINRSCCGFIWKLFEACMYREIMGRIGLRKVVTFVPRNCLEVCGMLVGYDDSRAEEVSSIIRGVDWSKESAEDVVMKLRRAI</sequence>
<evidence type="ECO:0000313" key="3">
    <source>
        <dbReference type="EMBL" id="SCU95605.1"/>
    </source>
</evidence>
<dbReference type="OrthoDB" id="3163292at2759"/>
<keyword evidence="1" id="KW-0812">Transmembrane</keyword>
<evidence type="ECO:0000256" key="1">
    <source>
        <dbReference type="SAM" id="Phobius"/>
    </source>
</evidence>
<dbReference type="PROSITE" id="PS00463">
    <property type="entry name" value="ZN2_CY6_FUNGAL_1"/>
    <property type="match status" value="1"/>
</dbReference>
<dbReference type="Pfam" id="PF00172">
    <property type="entry name" value="Zn_clus"/>
    <property type="match status" value="1"/>
</dbReference>
<dbReference type="Proteomes" id="UP000191024">
    <property type="component" value="Chromosome F"/>
</dbReference>
<dbReference type="SUPFAM" id="SSF57701">
    <property type="entry name" value="Zn2/Cys6 DNA-binding domain"/>
    <property type="match status" value="1"/>
</dbReference>
<organism evidence="3 4">
    <name type="scientific">Lachancea mirantina</name>
    <dbReference type="NCBI Taxonomy" id="1230905"/>
    <lineage>
        <taxon>Eukaryota</taxon>
        <taxon>Fungi</taxon>
        <taxon>Dikarya</taxon>
        <taxon>Ascomycota</taxon>
        <taxon>Saccharomycotina</taxon>
        <taxon>Saccharomycetes</taxon>
        <taxon>Saccharomycetales</taxon>
        <taxon>Saccharomycetaceae</taxon>
        <taxon>Lachancea</taxon>
    </lineage>
</organism>
<dbReference type="AlphaFoldDB" id="A0A1G4JX19"/>
<evidence type="ECO:0000313" key="4">
    <source>
        <dbReference type="Proteomes" id="UP000191024"/>
    </source>
</evidence>
<dbReference type="CDD" id="cd00067">
    <property type="entry name" value="GAL4"/>
    <property type="match status" value="1"/>
</dbReference>
<accession>A0A1G4JX19</accession>
<reference evidence="4" key="1">
    <citation type="submission" date="2016-03" db="EMBL/GenBank/DDBJ databases">
        <authorList>
            <person name="Devillers H."/>
        </authorList>
    </citation>
    <scope>NUCLEOTIDE SEQUENCE [LARGE SCALE GENOMIC DNA]</scope>
</reference>
<name>A0A1G4JX19_9SACH</name>
<keyword evidence="1" id="KW-0472">Membrane</keyword>
<evidence type="ECO:0000259" key="2">
    <source>
        <dbReference type="PROSITE" id="PS50048"/>
    </source>
</evidence>
<dbReference type="InterPro" id="IPR001138">
    <property type="entry name" value="Zn2Cys6_DnaBD"/>
</dbReference>
<dbReference type="GO" id="GO:0008270">
    <property type="term" value="F:zinc ion binding"/>
    <property type="evidence" value="ECO:0007669"/>
    <property type="project" value="InterPro"/>
</dbReference>
<dbReference type="STRING" id="1230905.A0A1G4JX19"/>